<dbReference type="EMBL" id="JRPQ01000145">
    <property type="protein sequence ID" value="KGI21496.1"/>
    <property type="molecule type" value="Genomic_DNA"/>
</dbReference>
<evidence type="ECO:0000313" key="1">
    <source>
        <dbReference type="EMBL" id="KGI21496.1"/>
    </source>
</evidence>
<dbReference type="AlphaFoldDB" id="A0A098YQ21"/>
<proteinExistence type="predicted"/>
<accession>A0A098YQ21</accession>
<gene>
    <name evidence="1" type="ORF">HMPREF9304_09875</name>
</gene>
<comment type="caution">
    <text evidence="1">The sequence shown here is derived from an EMBL/GenBank/DDBJ whole genome shotgun (WGS) entry which is preliminary data.</text>
</comment>
<protein>
    <submittedName>
        <fullName evidence="1">Uncharacterized protein</fullName>
    </submittedName>
</protein>
<dbReference type="Proteomes" id="UP000029723">
    <property type="component" value="Unassembled WGS sequence"/>
</dbReference>
<sequence length="100" mass="11508">MSIRLGEEFLNVLTFVIALMPDLNEWQHGGVPIMLECPLTDVQYSAHIPIVQKVRQFGRWGEMFIEAVGQFHIALFQFLPSGGVNGCKSHFSLLFYLRYY</sequence>
<organism evidence="1 2">
    <name type="scientific">Hoylesella timonensis S9-PR14</name>
    <dbReference type="NCBI Taxonomy" id="1401062"/>
    <lineage>
        <taxon>Bacteria</taxon>
        <taxon>Pseudomonadati</taxon>
        <taxon>Bacteroidota</taxon>
        <taxon>Bacteroidia</taxon>
        <taxon>Bacteroidales</taxon>
        <taxon>Prevotellaceae</taxon>
        <taxon>Hoylesella</taxon>
    </lineage>
</organism>
<reference evidence="1 2" key="1">
    <citation type="submission" date="2014-07" db="EMBL/GenBank/DDBJ databases">
        <authorList>
            <person name="McCorrison J."/>
            <person name="Sanka R."/>
            <person name="Torralba M."/>
            <person name="Gillis M."/>
            <person name="Haft D.H."/>
            <person name="Methe B."/>
            <person name="Sutton G."/>
            <person name="Nelson K.E."/>
        </authorList>
    </citation>
    <scope>NUCLEOTIDE SEQUENCE [LARGE SCALE GENOMIC DNA]</scope>
    <source>
        <strain evidence="1 2">S9-PR14</strain>
    </source>
</reference>
<evidence type="ECO:0000313" key="2">
    <source>
        <dbReference type="Proteomes" id="UP000029723"/>
    </source>
</evidence>
<name>A0A098YQ21_9BACT</name>